<reference evidence="8 9" key="1">
    <citation type="submission" date="2015-12" db="EMBL/GenBank/DDBJ databases">
        <title>The genome of Folsomia candida.</title>
        <authorList>
            <person name="Faddeeva A."/>
            <person name="Derks M.F."/>
            <person name="Anvar Y."/>
            <person name="Smit S."/>
            <person name="Van Straalen N."/>
            <person name="Roelofs D."/>
        </authorList>
    </citation>
    <scope>NUCLEOTIDE SEQUENCE [LARGE SCALE GENOMIC DNA]</scope>
    <source>
        <strain evidence="8 9">VU population</strain>
        <tissue evidence="8">Whole body</tissue>
    </source>
</reference>
<feature type="transmembrane region" description="Helical" evidence="7">
    <location>
        <begin position="344"/>
        <end position="367"/>
    </location>
</feature>
<keyword evidence="9" id="KW-1185">Reference proteome</keyword>
<accession>A0A226F4Z3</accession>
<sequence length="600" mass="65619">MADVNCNLDAATKRSGNGEVLVGDDDEKSVQIFSDAAKYSYTALTALALRDLYMEDLHHHAFSREFVHNIRIHLKLPLHSDEVMLALFQGEGVQSGDVYVELVKQEGHAFAFFIVKDLVYHSVRSGKYDARTRAMILVVAKSLDIRSSLVEMMEESAVKYLTETIVPKTEAELKETLKRQKTRKYKRYALVGLATLGGGAILGLTGGLATPLIGAGLGSLLGAGTAAALSSTAGAAVIGSLFGVAGAGLSGFKMQKRVGEVEEFEIKPLGKVYAKNLHLAIAVSGWLNDQTGDQGFFIPWKNLKISQEQYCIFYESQYLLELGRAVDYLLSFAVSMAAQEALKLTILSGLISAIAWPASLLTLASVIDNPWGVCCRRSAQIGRTLAEVLISRRHGNRPVTLVGLSLGARVVFYCLLELSQRKGPEVEGLVLDAVMLGTPVTGRASTWSSLARVVSGKIVNGYCKTDWLLKFLYRSTTGHYRIAGLEPVTWAHPRMHNVDLSHIVAGHTDYAEKIDEILISLGYAEELDMASELRRSVSTMHLREKERHFKRTPSVDSFLSLHKHKVHHHIDIDELRASTSSSAPTPTPYSTSSTNGSSNI</sequence>
<dbReference type="Pfam" id="PF05277">
    <property type="entry name" value="DUF726"/>
    <property type="match status" value="1"/>
</dbReference>
<evidence type="ECO:0000256" key="4">
    <source>
        <dbReference type="ARBA" id="ARBA00022989"/>
    </source>
</evidence>
<dbReference type="EMBL" id="LNIX01000001">
    <property type="protein sequence ID" value="OXA64420.1"/>
    <property type="molecule type" value="Genomic_DNA"/>
</dbReference>
<feature type="transmembrane region" description="Helical" evidence="7">
    <location>
        <begin position="226"/>
        <end position="249"/>
    </location>
</feature>
<feature type="region of interest" description="Disordered" evidence="6">
    <location>
        <begin position="574"/>
        <end position="600"/>
    </location>
</feature>
<dbReference type="Proteomes" id="UP000198287">
    <property type="component" value="Unassembled WGS sequence"/>
</dbReference>
<evidence type="ECO:0000313" key="9">
    <source>
        <dbReference type="Proteomes" id="UP000198287"/>
    </source>
</evidence>
<feature type="compositionally biased region" description="Low complexity" evidence="6">
    <location>
        <begin position="578"/>
        <end position="600"/>
    </location>
</feature>
<comment type="caution">
    <text evidence="8">The sequence shown here is derived from an EMBL/GenBank/DDBJ whole genome shotgun (WGS) entry which is preliminary data.</text>
</comment>
<dbReference type="OrthoDB" id="277931at2759"/>
<dbReference type="OMA" id="AGLYSYC"/>
<dbReference type="Gene3D" id="3.40.50.1820">
    <property type="entry name" value="alpha/beta hydrolase"/>
    <property type="match status" value="1"/>
</dbReference>
<evidence type="ECO:0000313" key="8">
    <source>
        <dbReference type="EMBL" id="OXA64420.1"/>
    </source>
</evidence>
<name>A0A226F4Z3_FOLCA</name>
<evidence type="ECO:0000256" key="6">
    <source>
        <dbReference type="SAM" id="MobiDB-lite"/>
    </source>
</evidence>
<feature type="transmembrane region" description="Helical" evidence="7">
    <location>
        <begin position="188"/>
        <end position="214"/>
    </location>
</feature>
<keyword evidence="4 7" id="KW-1133">Transmembrane helix</keyword>
<gene>
    <name evidence="8" type="ORF">Fcan01_03076</name>
</gene>
<proteinExistence type="inferred from homology"/>
<organism evidence="8 9">
    <name type="scientific">Folsomia candida</name>
    <name type="common">Springtail</name>
    <dbReference type="NCBI Taxonomy" id="158441"/>
    <lineage>
        <taxon>Eukaryota</taxon>
        <taxon>Metazoa</taxon>
        <taxon>Ecdysozoa</taxon>
        <taxon>Arthropoda</taxon>
        <taxon>Hexapoda</taxon>
        <taxon>Collembola</taxon>
        <taxon>Entomobryomorpha</taxon>
        <taxon>Isotomoidea</taxon>
        <taxon>Isotomidae</taxon>
        <taxon>Proisotominae</taxon>
        <taxon>Folsomia</taxon>
    </lineage>
</organism>
<evidence type="ECO:0000256" key="2">
    <source>
        <dbReference type="ARBA" id="ARBA00009824"/>
    </source>
</evidence>
<protein>
    <submittedName>
        <fullName evidence="8">Transmembrane and coiled-coil domain-containing protein 4</fullName>
    </submittedName>
</protein>
<keyword evidence="5 7" id="KW-0472">Membrane</keyword>
<evidence type="ECO:0000256" key="1">
    <source>
        <dbReference type="ARBA" id="ARBA00004141"/>
    </source>
</evidence>
<dbReference type="GO" id="GO:0016020">
    <property type="term" value="C:membrane"/>
    <property type="evidence" value="ECO:0007669"/>
    <property type="project" value="UniProtKB-SubCell"/>
</dbReference>
<evidence type="ECO:0000256" key="5">
    <source>
        <dbReference type="ARBA" id="ARBA00023136"/>
    </source>
</evidence>
<dbReference type="PANTHER" id="PTHR17920">
    <property type="entry name" value="TRANSMEMBRANE AND COILED-COIL DOMAIN-CONTAINING PROTEIN 4 TMCO4"/>
    <property type="match status" value="1"/>
</dbReference>
<evidence type="ECO:0000256" key="7">
    <source>
        <dbReference type="SAM" id="Phobius"/>
    </source>
</evidence>
<comment type="similarity">
    <text evidence="2">Belongs to the TMCO4 family.</text>
</comment>
<dbReference type="InterPro" id="IPR007941">
    <property type="entry name" value="DUF726"/>
</dbReference>
<keyword evidence="3 7" id="KW-0812">Transmembrane</keyword>
<comment type="subcellular location">
    <subcellularLocation>
        <location evidence="1">Membrane</location>
        <topology evidence="1">Multi-pass membrane protein</topology>
    </subcellularLocation>
</comment>
<dbReference type="PANTHER" id="PTHR17920:SF3">
    <property type="entry name" value="TRANSMEMBRANE AND COILED-COIL DOMAIN-CONTAINING PROTEIN 4"/>
    <property type="match status" value="1"/>
</dbReference>
<evidence type="ECO:0000256" key="3">
    <source>
        <dbReference type="ARBA" id="ARBA00022692"/>
    </source>
</evidence>
<dbReference type="SUPFAM" id="SSF53474">
    <property type="entry name" value="alpha/beta-Hydrolases"/>
    <property type="match status" value="1"/>
</dbReference>
<dbReference type="InterPro" id="IPR029058">
    <property type="entry name" value="AB_hydrolase_fold"/>
</dbReference>
<dbReference type="AlphaFoldDB" id="A0A226F4Z3"/>